<dbReference type="OrthoDB" id="8557903at2"/>
<keyword evidence="5" id="KW-0997">Cell inner membrane</keyword>
<evidence type="ECO:0000259" key="10">
    <source>
        <dbReference type="Pfam" id="PF12693"/>
    </source>
</evidence>
<accession>A0A4Y9RZD3</accession>
<evidence type="ECO:0000256" key="3">
    <source>
        <dbReference type="ARBA" id="ARBA00022448"/>
    </source>
</evidence>
<reference evidence="11 12" key="1">
    <citation type="submission" date="2019-03" db="EMBL/GenBank/DDBJ databases">
        <title>Draft Genome Sequence of Duganella callidus sp. nov., a Novel Duganella Species Isolated from Cultivated Soil.</title>
        <authorList>
            <person name="Raths R."/>
            <person name="Peta V."/>
            <person name="Bucking H."/>
        </authorList>
    </citation>
    <scope>NUCLEOTIDE SEQUENCE [LARGE SCALE GENOMIC DNA]</scope>
    <source>
        <strain evidence="11 12">DN04</strain>
    </source>
</reference>
<keyword evidence="8" id="KW-1133">Transmembrane helix</keyword>
<keyword evidence="3" id="KW-0813">Transport</keyword>
<dbReference type="InterPro" id="IPR007812">
    <property type="entry name" value="T2SS_protein-GspL"/>
</dbReference>
<dbReference type="InterPro" id="IPR025691">
    <property type="entry name" value="GspL_pp_dom"/>
</dbReference>
<comment type="caution">
    <text evidence="11">The sequence shown here is derived from an EMBL/GenBank/DDBJ whole genome shotgun (WGS) entry which is preliminary data.</text>
</comment>
<proteinExistence type="inferred from homology"/>
<dbReference type="AlphaFoldDB" id="A0A4Y9RZD3"/>
<dbReference type="RefSeq" id="WP_135204997.1">
    <property type="nucleotide sequence ID" value="NZ_SPVG01000274.1"/>
</dbReference>
<comment type="subcellular location">
    <subcellularLocation>
        <location evidence="1">Cell inner membrane</location>
    </subcellularLocation>
</comment>
<evidence type="ECO:0000256" key="9">
    <source>
        <dbReference type="ARBA" id="ARBA00023136"/>
    </source>
</evidence>
<evidence type="ECO:0000256" key="8">
    <source>
        <dbReference type="ARBA" id="ARBA00022989"/>
    </source>
</evidence>
<evidence type="ECO:0000256" key="1">
    <source>
        <dbReference type="ARBA" id="ARBA00004533"/>
    </source>
</evidence>
<dbReference type="Proteomes" id="UP000297729">
    <property type="component" value="Unassembled WGS sequence"/>
</dbReference>
<dbReference type="NCBIfam" id="TIGR01709">
    <property type="entry name" value="typeII_sec_gspL"/>
    <property type="match status" value="1"/>
</dbReference>
<evidence type="ECO:0000256" key="2">
    <source>
        <dbReference type="ARBA" id="ARBA00005318"/>
    </source>
</evidence>
<gene>
    <name evidence="11" type="ORF">E4L98_28910</name>
</gene>
<sequence>MERWRWPLRLAVAAVVVNVIGVNVEWLRLRKEADGVRQSMVQIFKSAYPKEPLVAAPLDQMRRNIRLAMADSGQTSADEFTTLSAAFGEALGVLPRKDVIATLEYKDRALLVKVKPNMVDAAAMSQLRAALAGRKLDLTEPNPGAWQIRAAAAAGGKS</sequence>
<protein>
    <recommendedName>
        <fullName evidence="10">GspL periplasmic domain-containing protein</fullName>
    </recommendedName>
</protein>
<dbReference type="GO" id="GO:0015627">
    <property type="term" value="C:type II protein secretion system complex"/>
    <property type="evidence" value="ECO:0007669"/>
    <property type="project" value="InterPro"/>
</dbReference>
<evidence type="ECO:0000256" key="6">
    <source>
        <dbReference type="ARBA" id="ARBA00022692"/>
    </source>
</evidence>
<evidence type="ECO:0000313" key="12">
    <source>
        <dbReference type="Proteomes" id="UP000297729"/>
    </source>
</evidence>
<dbReference type="GO" id="GO:0009276">
    <property type="term" value="C:Gram-negative-bacterium-type cell wall"/>
    <property type="evidence" value="ECO:0007669"/>
    <property type="project" value="InterPro"/>
</dbReference>
<comment type="similarity">
    <text evidence="2">Belongs to the GSP L family.</text>
</comment>
<dbReference type="EMBL" id="SPVG01000274">
    <property type="protein sequence ID" value="TFW13581.1"/>
    <property type="molecule type" value="Genomic_DNA"/>
</dbReference>
<keyword evidence="12" id="KW-1185">Reference proteome</keyword>
<name>A0A4Y9RZD3_9BURK</name>
<organism evidence="11 12">
    <name type="scientific">Duganella callida</name>
    <dbReference type="NCBI Taxonomy" id="2561932"/>
    <lineage>
        <taxon>Bacteria</taxon>
        <taxon>Pseudomonadati</taxon>
        <taxon>Pseudomonadota</taxon>
        <taxon>Betaproteobacteria</taxon>
        <taxon>Burkholderiales</taxon>
        <taxon>Oxalobacteraceae</taxon>
        <taxon>Telluria group</taxon>
        <taxon>Duganella</taxon>
    </lineage>
</organism>
<keyword evidence="6" id="KW-0812">Transmembrane</keyword>
<dbReference type="GO" id="GO:0015628">
    <property type="term" value="P:protein secretion by the type II secretion system"/>
    <property type="evidence" value="ECO:0007669"/>
    <property type="project" value="InterPro"/>
</dbReference>
<feature type="domain" description="GspL periplasmic" evidence="10">
    <location>
        <begin position="2"/>
        <end position="134"/>
    </location>
</feature>
<keyword evidence="7" id="KW-0653">Protein transport</keyword>
<evidence type="ECO:0000313" key="11">
    <source>
        <dbReference type="EMBL" id="TFW13581.1"/>
    </source>
</evidence>
<dbReference type="Pfam" id="PF12693">
    <property type="entry name" value="GspL_C"/>
    <property type="match status" value="1"/>
</dbReference>
<keyword evidence="4" id="KW-1003">Cell membrane</keyword>
<dbReference type="GO" id="GO:0005886">
    <property type="term" value="C:plasma membrane"/>
    <property type="evidence" value="ECO:0007669"/>
    <property type="project" value="UniProtKB-SubCell"/>
</dbReference>
<evidence type="ECO:0000256" key="5">
    <source>
        <dbReference type="ARBA" id="ARBA00022519"/>
    </source>
</evidence>
<keyword evidence="9" id="KW-0472">Membrane</keyword>
<evidence type="ECO:0000256" key="7">
    <source>
        <dbReference type="ARBA" id="ARBA00022927"/>
    </source>
</evidence>
<evidence type="ECO:0000256" key="4">
    <source>
        <dbReference type="ARBA" id="ARBA00022475"/>
    </source>
</evidence>